<evidence type="ECO:0000313" key="2">
    <source>
        <dbReference type="EMBL" id="EHH14636.1"/>
    </source>
</evidence>
<sequence>VAHAGVQWRDLGSLQPLPPGFKRFSCLSLPNSWDYRPPPPCPANFCIFSRDGFHHVGQAGPELLTSGDPPALASQSAGITGISHHA</sequence>
<proteinExistence type="predicted"/>
<protein>
    <submittedName>
        <fullName evidence="2">Uncharacterized protein</fullName>
    </submittedName>
</protein>
<dbReference type="PRINTS" id="PR02045">
    <property type="entry name" value="F138DOMAIN"/>
</dbReference>
<accession>G7MFZ1</accession>
<reference evidence="2" key="1">
    <citation type="journal article" date="2011" name="Nat. Biotechnol.">
        <title>Genome sequencing and comparison of two nonhuman primate animal models, the cynomolgus and Chinese rhesus macaques.</title>
        <authorList>
            <person name="Yan G."/>
            <person name="Zhang G."/>
            <person name="Fang X."/>
            <person name="Zhang Y."/>
            <person name="Li C."/>
            <person name="Ling F."/>
            <person name="Cooper D.N."/>
            <person name="Li Q."/>
            <person name="Li Y."/>
            <person name="van Gool A.J."/>
            <person name="Du H."/>
            <person name="Chen J."/>
            <person name="Chen R."/>
            <person name="Zhang P."/>
            <person name="Huang Z."/>
            <person name="Thompson J.R."/>
            <person name="Meng Y."/>
            <person name="Bai Y."/>
            <person name="Wang J."/>
            <person name="Zhuo M."/>
            <person name="Wang T."/>
            <person name="Huang Y."/>
            <person name="Wei L."/>
            <person name="Li J."/>
            <person name="Wang Z."/>
            <person name="Hu H."/>
            <person name="Yang P."/>
            <person name="Le L."/>
            <person name="Stenson P.D."/>
            <person name="Li B."/>
            <person name="Liu X."/>
            <person name="Ball E.V."/>
            <person name="An N."/>
            <person name="Huang Q."/>
            <person name="Zhang Y."/>
            <person name="Fan W."/>
            <person name="Zhang X."/>
            <person name="Li Y."/>
            <person name="Wang W."/>
            <person name="Katze M.G."/>
            <person name="Su B."/>
            <person name="Nielsen R."/>
            <person name="Yang H."/>
            <person name="Wang J."/>
            <person name="Wang X."/>
            <person name="Wang J."/>
        </authorList>
    </citation>
    <scope>NUCLEOTIDE SEQUENCE [LARGE SCALE GENOMIC DNA]</scope>
    <source>
        <strain evidence="2">CR-5</strain>
    </source>
</reference>
<evidence type="ECO:0000256" key="1">
    <source>
        <dbReference type="SAM" id="MobiDB-lite"/>
    </source>
</evidence>
<feature type="non-terminal residue" evidence="2">
    <location>
        <position position="1"/>
    </location>
</feature>
<dbReference type="EMBL" id="CM001253">
    <property type="protein sequence ID" value="EHH14636.1"/>
    <property type="molecule type" value="Genomic_DNA"/>
</dbReference>
<dbReference type="PANTHER" id="PTHR46254">
    <property type="entry name" value="PROTEIN GVQW1-RELATED"/>
    <property type="match status" value="1"/>
</dbReference>
<feature type="non-terminal residue" evidence="2">
    <location>
        <position position="86"/>
    </location>
</feature>
<name>G7MFZ1_MACMU</name>
<dbReference type="AlphaFoldDB" id="G7MFZ1"/>
<feature type="region of interest" description="Disordered" evidence="1">
    <location>
        <begin position="59"/>
        <end position="86"/>
    </location>
</feature>
<gene>
    <name evidence="2" type="ORF">EGK_00596</name>
</gene>
<dbReference type="Proteomes" id="UP000013456">
    <property type="component" value="Chromosome 1"/>
</dbReference>
<organism evidence="2">
    <name type="scientific">Macaca mulatta</name>
    <name type="common">Rhesus macaque</name>
    <dbReference type="NCBI Taxonomy" id="9544"/>
    <lineage>
        <taxon>Eukaryota</taxon>
        <taxon>Metazoa</taxon>
        <taxon>Chordata</taxon>
        <taxon>Craniata</taxon>
        <taxon>Vertebrata</taxon>
        <taxon>Euteleostomi</taxon>
        <taxon>Mammalia</taxon>
        <taxon>Eutheria</taxon>
        <taxon>Euarchontoglires</taxon>
        <taxon>Primates</taxon>
        <taxon>Haplorrhini</taxon>
        <taxon>Catarrhini</taxon>
        <taxon>Cercopithecidae</taxon>
        <taxon>Cercopithecinae</taxon>
        <taxon>Macaca</taxon>
    </lineage>
</organism>